<evidence type="ECO:0000256" key="1">
    <source>
        <dbReference type="ARBA" id="ARBA00004123"/>
    </source>
</evidence>
<dbReference type="EMBL" id="JAFJYH010000280">
    <property type="protein sequence ID" value="KAG4414134.1"/>
    <property type="molecule type" value="Genomic_DNA"/>
</dbReference>
<proteinExistence type="predicted"/>
<dbReference type="AlphaFoldDB" id="A0A8H7W7W2"/>
<dbReference type="InterPro" id="IPR046347">
    <property type="entry name" value="bZIP_sf"/>
</dbReference>
<keyword evidence="5" id="KW-0539">Nucleus</keyword>
<evidence type="ECO:0000256" key="7">
    <source>
        <dbReference type="SAM" id="MobiDB-lite"/>
    </source>
</evidence>
<feature type="compositionally biased region" description="Polar residues" evidence="7">
    <location>
        <begin position="278"/>
        <end position="287"/>
    </location>
</feature>
<feature type="coiled-coil region" evidence="6">
    <location>
        <begin position="313"/>
        <end position="347"/>
    </location>
</feature>
<feature type="domain" description="BZIP" evidence="8">
    <location>
        <begin position="288"/>
        <end position="350"/>
    </location>
</feature>
<dbReference type="OrthoDB" id="2257100at2759"/>
<dbReference type="GO" id="GO:0005634">
    <property type="term" value="C:nucleus"/>
    <property type="evidence" value="ECO:0007669"/>
    <property type="project" value="UniProtKB-SubCell"/>
</dbReference>
<dbReference type="PANTHER" id="PTHR13044:SF38">
    <property type="entry name" value="BZIP DOMAIN-CONTAINING PROTEIN"/>
    <property type="match status" value="1"/>
</dbReference>
<dbReference type="Proteomes" id="UP000664132">
    <property type="component" value="Unassembled WGS sequence"/>
</dbReference>
<sequence>MVGATATTVSDPREAQSAFFQPQQLFIEYKPPWNSTTTQQFAWPELEPSEFFSPASLLSLPTDLSFIQGCLFVPDQHQNQTQEFGLSPSSFLAETGAAEFTGATGSSTSLLDPVGDFWDHLSAGDNDMTPAQAQFNFPGQGDSHSHSHSLIDVSSYMGSGAHDPHPAGTDLAMPHTTAFHHNQNNRHATLSNSQTLSSASSTGNLSPEMYSSTGTYHADLNAANLDDHSPDTFNPDLFMEQQKQHRTPHNPSPISSTSHSTNSTPKSSKSTTKADLSPPTTTSGPNTKDSKIQKRTLNTLAARRYRQKRVDQVSSLETSLKETQDERDELKLKVARLEAEVEVLRGLVRK</sequence>
<dbReference type="SMART" id="SM00338">
    <property type="entry name" value="BRLZ"/>
    <property type="match status" value="1"/>
</dbReference>
<feature type="region of interest" description="Disordered" evidence="7">
    <location>
        <begin position="241"/>
        <end position="295"/>
    </location>
</feature>
<dbReference type="PANTHER" id="PTHR13044">
    <property type="entry name" value="ACTIVATING TRANSCRIPTION FACTOR ATF 4/5"/>
    <property type="match status" value="1"/>
</dbReference>
<dbReference type="GO" id="GO:0000977">
    <property type="term" value="F:RNA polymerase II transcription regulatory region sequence-specific DNA binding"/>
    <property type="evidence" value="ECO:0007669"/>
    <property type="project" value="TreeGrafter"/>
</dbReference>
<feature type="compositionally biased region" description="Low complexity" evidence="7">
    <location>
        <begin position="188"/>
        <end position="202"/>
    </location>
</feature>
<keyword evidence="2" id="KW-0805">Transcription regulation</keyword>
<name>A0A8H7W7W2_9HELO</name>
<keyword evidence="4" id="KW-0804">Transcription</keyword>
<protein>
    <recommendedName>
        <fullName evidence="8">BZIP domain-containing protein</fullName>
    </recommendedName>
</protein>
<dbReference type="PROSITE" id="PS50217">
    <property type="entry name" value="BZIP"/>
    <property type="match status" value="1"/>
</dbReference>
<accession>A0A8H7W7W2</accession>
<keyword evidence="10" id="KW-1185">Reference proteome</keyword>
<evidence type="ECO:0000256" key="6">
    <source>
        <dbReference type="SAM" id="Coils"/>
    </source>
</evidence>
<keyword evidence="3" id="KW-0238">DNA-binding</keyword>
<evidence type="ECO:0000259" key="8">
    <source>
        <dbReference type="PROSITE" id="PS50217"/>
    </source>
</evidence>
<dbReference type="InterPro" id="IPR004827">
    <property type="entry name" value="bZIP"/>
</dbReference>
<evidence type="ECO:0000313" key="10">
    <source>
        <dbReference type="Proteomes" id="UP000664132"/>
    </source>
</evidence>
<gene>
    <name evidence="9" type="ORF">IFR04_012740</name>
</gene>
<dbReference type="GO" id="GO:0001228">
    <property type="term" value="F:DNA-binding transcription activator activity, RNA polymerase II-specific"/>
    <property type="evidence" value="ECO:0007669"/>
    <property type="project" value="TreeGrafter"/>
</dbReference>
<evidence type="ECO:0000313" key="9">
    <source>
        <dbReference type="EMBL" id="KAG4414134.1"/>
    </source>
</evidence>
<comment type="caution">
    <text evidence="9">The sequence shown here is derived from an EMBL/GenBank/DDBJ whole genome shotgun (WGS) entry which is preliminary data.</text>
</comment>
<dbReference type="CDD" id="cd14692">
    <property type="entry name" value="bZIP_ATF4"/>
    <property type="match status" value="1"/>
</dbReference>
<feature type="region of interest" description="Disordered" evidence="7">
    <location>
        <begin position="188"/>
        <end position="210"/>
    </location>
</feature>
<evidence type="ECO:0000256" key="4">
    <source>
        <dbReference type="ARBA" id="ARBA00023163"/>
    </source>
</evidence>
<evidence type="ECO:0000256" key="2">
    <source>
        <dbReference type="ARBA" id="ARBA00023015"/>
    </source>
</evidence>
<dbReference type="SUPFAM" id="SSF57959">
    <property type="entry name" value="Leucine zipper domain"/>
    <property type="match status" value="1"/>
</dbReference>
<dbReference type="Gene3D" id="1.20.5.170">
    <property type="match status" value="1"/>
</dbReference>
<comment type="subcellular location">
    <subcellularLocation>
        <location evidence="1">Nucleus</location>
    </subcellularLocation>
</comment>
<organism evidence="9 10">
    <name type="scientific">Cadophora malorum</name>
    <dbReference type="NCBI Taxonomy" id="108018"/>
    <lineage>
        <taxon>Eukaryota</taxon>
        <taxon>Fungi</taxon>
        <taxon>Dikarya</taxon>
        <taxon>Ascomycota</taxon>
        <taxon>Pezizomycotina</taxon>
        <taxon>Leotiomycetes</taxon>
        <taxon>Helotiales</taxon>
        <taxon>Ploettnerulaceae</taxon>
        <taxon>Cadophora</taxon>
    </lineage>
</organism>
<evidence type="ECO:0000256" key="5">
    <source>
        <dbReference type="ARBA" id="ARBA00023242"/>
    </source>
</evidence>
<evidence type="ECO:0000256" key="3">
    <source>
        <dbReference type="ARBA" id="ARBA00023125"/>
    </source>
</evidence>
<keyword evidence="6" id="KW-0175">Coiled coil</keyword>
<feature type="compositionally biased region" description="Low complexity" evidence="7">
    <location>
        <begin position="252"/>
        <end position="271"/>
    </location>
</feature>
<reference evidence="9" key="1">
    <citation type="submission" date="2021-02" db="EMBL/GenBank/DDBJ databases">
        <title>Genome sequence Cadophora malorum strain M34.</title>
        <authorList>
            <person name="Stefanovic E."/>
            <person name="Vu D."/>
            <person name="Scully C."/>
            <person name="Dijksterhuis J."/>
            <person name="Roader J."/>
            <person name="Houbraken J."/>
        </authorList>
    </citation>
    <scope>NUCLEOTIDE SEQUENCE</scope>
    <source>
        <strain evidence="9">M34</strain>
    </source>
</reference>